<dbReference type="FunFam" id="1.20.1250.20:FF:000057">
    <property type="entry name" value="MFS general substrate transporter"/>
    <property type="match status" value="1"/>
</dbReference>
<evidence type="ECO:0000259" key="7">
    <source>
        <dbReference type="PROSITE" id="PS50850"/>
    </source>
</evidence>
<name>A0A6G1GY95_9PEZI</name>
<feature type="transmembrane region" description="Helical" evidence="6">
    <location>
        <begin position="399"/>
        <end position="416"/>
    </location>
</feature>
<feature type="transmembrane region" description="Helical" evidence="6">
    <location>
        <begin position="366"/>
        <end position="387"/>
    </location>
</feature>
<proteinExistence type="predicted"/>
<feature type="transmembrane region" description="Helical" evidence="6">
    <location>
        <begin position="308"/>
        <end position="328"/>
    </location>
</feature>
<evidence type="ECO:0000256" key="6">
    <source>
        <dbReference type="SAM" id="Phobius"/>
    </source>
</evidence>
<feature type="domain" description="Major facilitator superfamily (MFS) profile" evidence="7">
    <location>
        <begin position="41"/>
        <end position="460"/>
    </location>
</feature>
<dbReference type="GO" id="GO:0022857">
    <property type="term" value="F:transmembrane transporter activity"/>
    <property type="evidence" value="ECO:0007669"/>
    <property type="project" value="InterPro"/>
</dbReference>
<evidence type="ECO:0000256" key="5">
    <source>
        <dbReference type="ARBA" id="ARBA00023136"/>
    </source>
</evidence>
<evidence type="ECO:0000256" key="4">
    <source>
        <dbReference type="ARBA" id="ARBA00022989"/>
    </source>
</evidence>
<dbReference type="GO" id="GO:0016020">
    <property type="term" value="C:membrane"/>
    <property type="evidence" value="ECO:0007669"/>
    <property type="project" value="UniProtKB-SubCell"/>
</dbReference>
<dbReference type="InterPro" id="IPR036259">
    <property type="entry name" value="MFS_trans_sf"/>
</dbReference>
<dbReference type="Proteomes" id="UP000800041">
    <property type="component" value="Unassembled WGS sequence"/>
</dbReference>
<keyword evidence="2" id="KW-0813">Transport</keyword>
<dbReference type="InterPro" id="IPR020846">
    <property type="entry name" value="MFS_dom"/>
</dbReference>
<comment type="subcellular location">
    <subcellularLocation>
        <location evidence="1">Membrane</location>
        <topology evidence="1">Multi-pass membrane protein</topology>
    </subcellularLocation>
</comment>
<feature type="transmembrane region" description="Helical" evidence="6">
    <location>
        <begin position="340"/>
        <end position="360"/>
    </location>
</feature>
<feature type="transmembrane region" description="Helical" evidence="6">
    <location>
        <begin position="428"/>
        <end position="452"/>
    </location>
</feature>
<feature type="transmembrane region" description="Helical" evidence="6">
    <location>
        <begin position="169"/>
        <end position="191"/>
    </location>
</feature>
<evidence type="ECO:0000313" key="8">
    <source>
        <dbReference type="EMBL" id="KAF1985931.1"/>
    </source>
</evidence>
<dbReference type="SUPFAM" id="SSF103473">
    <property type="entry name" value="MFS general substrate transporter"/>
    <property type="match status" value="1"/>
</dbReference>
<dbReference type="OrthoDB" id="2962993at2759"/>
<protein>
    <submittedName>
        <fullName evidence="8">Phthalate transporter</fullName>
    </submittedName>
</protein>
<dbReference type="Pfam" id="PF07690">
    <property type="entry name" value="MFS_1"/>
    <property type="match status" value="1"/>
</dbReference>
<organism evidence="8 9">
    <name type="scientific">Aulographum hederae CBS 113979</name>
    <dbReference type="NCBI Taxonomy" id="1176131"/>
    <lineage>
        <taxon>Eukaryota</taxon>
        <taxon>Fungi</taxon>
        <taxon>Dikarya</taxon>
        <taxon>Ascomycota</taxon>
        <taxon>Pezizomycotina</taxon>
        <taxon>Dothideomycetes</taxon>
        <taxon>Pleosporomycetidae</taxon>
        <taxon>Aulographales</taxon>
        <taxon>Aulographaceae</taxon>
    </lineage>
</organism>
<evidence type="ECO:0000256" key="3">
    <source>
        <dbReference type="ARBA" id="ARBA00022692"/>
    </source>
</evidence>
<dbReference type="PROSITE" id="PS50850">
    <property type="entry name" value="MFS"/>
    <property type="match status" value="1"/>
</dbReference>
<feature type="transmembrane region" description="Helical" evidence="6">
    <location>
        <begin position="203"/>
        <end position="226"/>
    </location>
</feature>
<dbReference type="Gene3D" id="1.20.1250.20">
    <property type="entry name" value="MFS general substrate transporter like domains"/>
    <property type="match status" value="2"/>
</dbReference>
<gene>
    <name evidence="8" type="ORF">K402DRAFT_333359</name>
</gene>
<evidence type="ECO:0000256" key="2">
    <source>
        <dbReference type="ARBA" id="ARBA00022448"/>
    </source>
</evidence>
<dbReference type="PANTHER" id="PTHR43791">
    <property type="entry name" value="PERMEASE-RELATED"/>
    <property type="match status" value="1"/>
</dbReference>
<dbReference type="InterPro" id="IPR011701">
    <property type="entry name" value="MFS"/>
</dbReference>
<keyword evidence="3 6" id="KW-0812">Transmembrane</keyword>
<dbReference type="PANTHER" id="PTHR43791:SF38">
    <property type="entry name" value="MAJOR FACILITATOR SUPERFAMILY (MFS) PROFILE DOMAIN-CONTAINING PROTEIN"/>
    <property type="match status" value="1"/>
</dbReference>
<dbReference type="FunFam" id="1.20.1250.20:FF:000394">
    <property type="entry name" value="MFS general substrate transporter"/>
    <property type="match status" value="1"/>
</dbReference>
<feature type="transmembrane region" description="Helical" evidence="6">
    <location>
        <begin position="107"/>
        <end position="125"/>
    </location>
</feature>
<feature type="transmembrane region" description="Helical" evidence="6">
    <location>
        <begin position="37"/>
        <end position="54"/>
    </location>
</feature>
<keyword evidence="5 6" id="KW-0472">Membrane</keyword>
<feature type="transmembrane region" description="Helical" evidence="6">
    <location>
        <begin position="277"/>
        <end position="296"/>
    </location>
</feature>
<keyword evidence="4 6" id="KW-1133">Transmembrane helix</keyword>
<reference evidence="8" key="1">
    <citation type="journal article" date="2020" name="Stud. Mycol.">
        <title>101 Dothideomycetes genomes: a test case for predicting lifestyles and emergence of pathogens.</title>
        <authorList>
            <person name="Haridas S."/>
            <person name="Albert R."/>
            <person name="Binder M."/>
            <person name="Bloem J."/>
            <person name="Labutti K."/>
            <person name="Salamov A."/>
            <person name="Andreopoulos B."/>
            <person name="Baker S."/>
            <person name="Barry K."/>
            <person name="Bills G."/>
            <person name="Bluhm B."/>
            <person name="Cannon C."/>
            <person name="Castanera R."/>
            <person name="Culley D."/>
            <person name="Daum C."/>
            <person name="Ezra D."/>
            <person name="Gonzalez J."/>
            <person name="Henrissat B."/>
            <person name="Kuo A."/>
            <person name="Liang C."/>
            <person name="Lipzen A."/>
            <person name="Lutzoni F."/>
            <person name="Magnuson J."/>
            <person name="Mondo S."/>
            <person name="Nolan M."/>
            <person name="Ohm R."/>
            <person name="Pangilinan J."/>
            <person name="Park H.-J."/>
            <person name="Ramirez L."/>
            <person name="Alfaro M."/>
            <person name="Sun H."/>
            <person name="Tritt A."/>
            <person name="Yoshinaga Y."/>
            <person name="Zwiers L.-H."/>
            <person name="Turgeon B."/>
            <person name="Goodwin S."/>
            <person name="Spatafora J."/>
            <person name="Crous P."/>
            <person name="Grigoriev I."/>
        </authorList>
    </citation>
    <scope>NUCLEOTIDE SEQUENCE</scope>
    <source>
        <strain evidence="8">CBS 113979</strain>
    </source>
</reference>
<evidence type="ECO:0000256" key="1">
    <source>
        <dbReference type="ARBA" id="ARBA00004141"/>
    </source>
</evidence>
<accession>A0A6G1GY95</accession>
<feature type="transmembrane region" description="Helical" evidence="6">
    <location>
        <begin position="137"/>
        <end position="157"/>
    </location>
</feature>
<feature type="transmembrane region" description="Helical" evidence="6">
    <location>
        <begin position="78"/>
        <end position="95"/>
    </location>
</feature>
<dbReference type="AlphaFoldDB" id="A0A6G1GY95"/>
<sequence length="480" mass="52536">MKSIDEDKLSDYDRELQQALRDYVPDSDEEKKLVRKIDLFLMPMLWIMYILNYVDRTNIGNAKIAGMDRDLGLDDGEYAWVLSIFFFGYLIMEVPSNMVLSRSRPSIFLPGIMLVWGILATAMSASNTYGAMLGFRFVLGCIESGFFPGVLFLMSCWYKSNEVGKRFAIFYTAAVLSGAFGGIIAGAITGHLDGAHGIAGWKWLFIVEGSATIGVSIIAFFVLLDFPATSKKLTLRERQLATVRILKDGIDSGTANKADRLTHWQAFKAAIADPRTYFFLLLFILDVSSGTISYFIPTITKSLGYTSVKAQFMTVPIYVVASVVLNIAAYSSDRTGDRRWHITGALILGCVCAIVCCGVHNPTVRYVMVCFLAAGIWTALPLILSWTSATIGLPAEKRAIVLALVNAFGNFSSVYGSRIWPSKDAPGYLIGFGATAGFLGAGALMAVMIPILMRIVPVPLTQAERNLAARREAKEQAGGQ</sequence>
<dbReference type="EMBL" id="ML977159">
    <property type="protein sequence ID" value="KAF1985931.1"/>
    <property type="molecule type" value="Genomic_DNA"/>
</dbReference>
<keyword evidence="9" id="KW-1185">Reference proteome</keyword>
<evidence type="ECO:0000313" key="9">
    <source>
        <dbReference type="Proteomes" id="UP000800041"/>
    </source>
</evidence>